<dbReference type="InterPro" id="IPR006683">
    <property type="entry name" value="Thioestr_dom"/>
</dbReference>
<protein>
    <submittedName>
        <fullName evidence="4">PaaI family thioesterase</fullName>
    </submittedName>
</protein>
<dbReference type="Pfam" id="PF03061">
    <property type="entry name" value="4HBT"/>
    <property type="match status" value="1"/>
</dbReference>
<reference evidence="4 5" key="1">
    <citation type="submission" date="2020-03" db="EMBL/GenBank/DDBJ databases">
        <title>Propioniciclava sp. nov., isolated from Hydrophilus acuminatus.</title>
        <authorList>
            <person name="Hyun D.-W."/>
            <person name="Bae J.-W."/>
        </authorList>
    </citation>
    <scope>NUCLEOTIDE SEQUENCE [LARGE SCALE GENOMIC DNA]</scope>
    <source>
        <strain evidence="4 5">HDW11</strain>
    </source>
</reference>
<sequence>MGPMDIARWPALAAGGLDEKMGFELTELSAERASGRMPVAGNTQPFGLWHGGASCVLAETLASMAAYEAAGEGGAAFGVDLNATHHAPAREGWVHGQARAIRIGGTLGTWEVLITDDAGQRLCTARVTVALRRAKPRPEPDGAREA</sequence>
<evidence type="ECO:0000313" key="4">
    <source>
        <dbReference type="EMBL" id="QIK72974.1"/>
    </source>
</evidence>
<evidence type="ECO:0000313" key="5">
    <source>
        <dbReference type="Proteomes" id="UP000501058"/>
    </source>
</evidence>
<accession>A0A6G7Y7V4</accession>
<comment type="similarity">
    <text evidence="1">Belongs to the thioesterase PaaI family.</text>
</comment>
<dbReference type="Gene3D" id="3.10.129.10">
    <property type="entry name" value="Hotdog Thioesterase"/>
    <property type="match status" value="1"/>
</dbReference>
<dbReference type="KEGG" id="prv:G7070_12760"/>
<dbReference type="CDD" id="cd03443">
    <property type="entry name" value="PaaI_thioesterase"/>
    <property type="match status" value="1"/>
</dbReference>
<dbReference type="AlphaFoldDB" id="A0A6G7Y7V4"/>
<dbReference type="PANTHER" id="PTHR43240:SF5">
    <property type="entry name" value="1,4-DIHYDROXY-2-NAPHTHOYL-COA THIOESTERASE 1"/>
    <property type="match status" value="1"/>
</dbReference>
<dbReference type="GO" id="GO:0061522">
    <property type="term" value="F:1,4-dihydroxy-2-naphthoyl-CoA thioesterase activity"/>
    <property type="evidence" value="ECO:0007669"/>
    <property type="project" value="TreeGrafter"/>
</dbReference>
<dbReference type="NCBIfam" id="TIGR00369">
    <property type="entry name" value="unchar_dom_1"/>
    <property type="match status" value="1"/>
</dbReference>
<keyword evidence="5" id="KW-1185">Reference proteome</keyword>
<dbReference type="InterPro" id="IPR029069">
    <property type="entry name" value="HotDog_dom_sf"/>
</dbReference>
<dbReference type="GO" id="GO:0005829">
    <property type="term" value="C:cytosol"/>
    <property type="evidence" value="ECO:0007669"/>
    <property type="project" value="TreeGrafter"/>
</dbReference>
<dbReference type="InterPro" id="IPR003736">
    <property type="entry name" value="PAAI_dom"/>
</dbReference>
<evidence type="ECO:0000259" key="3">
    <source>
        <dbReference type="Pfam" id="PF03061"/>
    </source>
</evidence>
<dbReference type="PANTHER" id="PTHR43240">
    <property type="entry name" value="1,4-DIHYDROXY-2-NAPHTHOYL-COA THIOESTERASE 1"/>
    <property type="match status" value="1"/>
</dbReference>
<evidence type="ECO:0000256" key="2">
    <source>
        <dbReference type="ARBA" id="ARBA00022801"/>
    </source>
</evidence>
<organism evidence="4 5">
    <name type="scientific">Propioniciclava coleopterorum</name>
    <dbReference type="NCBI Taxonomy" id="2714937"/>
    <lineage>
        <taxon>Bacteria</taxon>
        <taxon>Bacillati</taxon>
        <taxon>Actinomycetota</taxon>
        <taxon>Actinomycetes</taxon>
        <taxon>Propionibacteriales</taxon>
        <taxon>Propionibacteriaceae</taxon>
        <taxon>Propioniciclava</taxon>
    </lineage>
</organism>
<name>A0A6G7Y7V4_9ACTN</name>
<dbReference type="Proteomes" id="UP000501058">
    <property type="component" value="Chromosome"/>
</dbReference>
<gene>
    <name evidence="4" type="ORF">G7070_12760</name>
</gene>
<evidence type="ECO:0000256" key="1">
    <source>
        <dbReference type="ARBA" id="ARBA00008324"/>
    </source>
</evidence>
<dbReference type="SUPFAM" id="SSF54637">
    <property type="entry name" value="Thioesterase/thiol ester dehydrase-isomerase"/>
    <property type="match status" value="1"/>
</dbReference>
<proteinExistence type="inferred from homology"/>
<feature type="domain" description="Thioesterase" evidence="3">
    <location>
        <begin position="46"/>
        <end position="122"/>
    </location>
</feature>
<keyword evidence="2" id="KW-0378">Hydrolase</keyword>
<dbReference type="EMBL" id="CP049865">
    <property type="protein sequence ID" value="QIK72974.1"/>
    <property type="molecule type" value="Genomic_DNA"/>
</dbReference>